<dbReference type="PANTHER" id="PTHR42729">
    <property type="entry name" value="OLIGO/DIPEPTIDE TRANSPORT, PERMEASE PROTEIN (DPPC-2)"/>
    <property type="match status" value="1"/>
</dbReference>
<feature type="region of interest" description="Disordered" evidence="1">
    <location>
        <begin position="93"/>
        <end position="114"/>
    </location>
</feature>
<proteinExistence type="predicted"/>
<evidence type="ECO:0000256" key="1">
    <source>
        <dbReference type="SAM" id="MobiDB-lite"/>
    </source>
</evidence>
<dbReference type="EMBL" id="JBHTEY010000004">
    <property type="protein sequence ID" value="MFC7614071.1"/>
    <property type="molecule type" value="Genomic_DNA"/>
</dbReference>
<evidence type="ECO:0000313" key="4">
    <source>
        <dbReference type="Proteomes" id="UP001596512"/>
    </source>
</evidence>
<evidence type="ECO:0000313" key="3">
    <source>
        <dbReference type="EMBL" id="MFC7614071.1"/>
    </source>
</evidence>
<gene>
    <name evidence="3" type="ORF">ACFQV2_11450</name>
</gene>
<keyword evidence="4" id="KW-1185">Reference proteome</keyword>
<feature type="transmembrane region" description="Helical" evidence="2">
    <location>
        <begin position="56"/>
        <end position="81"/>
    </location>
</feature>
<name>A0ABW2TKL7_9PSEU</name>
<organism evidence="3 4">
    <name type="scientific">Actinokineospora soli</name>
    <dbReference type="NCBI Taxonomy" id="1048753"/>
    <lineage>
        <taxon>Bacteria</taxon>
        <taxon>Bacillati</taxon>
        <taxon>Actinomycetota</taxon>
        <taxon>Actinomycetes</taxon>
        <taxon>Pseudonocardiales</taxon>
        <taxon>Pseudonocardiaceae</taxon>
        <taxon>Actinokineospora</taxon>
    </lineage>
</organism>
<keyword evidence="2" id="KW-0472">Membrane</keyword>
<dbReference type="Proteomes" id="UP001596512">
    <property type="component" value="Unassembled WGS sequence"/>
</dbReference>
<comment type="caution">
    <text evidence="3">The sequence shown here is derived from an EMBL/GenBank/DDBJ whole genome shotgun (WGS) entry which is preliminary data.</text>
</comment>
<evidence type="ECO:0008006" key="5">
    <source>
        <dbReference type="Google" id="ProtNLM"/>
    </source>
</evidence>
<dbReference type="PANTHER" id="PTHR42729:SF1">
    <property type="entry name" value="OLIGO_DIPEPTIDE TRANSPORT, PERMEASE PROTEIN (DPPC-2)"/>
    <property type="match status" value="1"/>
</dbReference>
<keyword evidence="2" id="KW-0812">Transmembrane</keyword>
<evidence type="ECO:0000256" key="2">
    <source>
        <dbReference type="SAM" id="Phobius"/>
    </source>
</evidence>
<keyword evidence="2" id="KW-1133">Transmembrane helix</keyword>
<reference evidence="4" key="1">
    <citation type="journal article" date="2019" name="Int. J. Syst. Evol. Microbiol.">
        <title>The Global Catalogue of Microorganisms (GCM) 10K type strain sequencing project: providing services to taxonomists for standard genome sequencing and annotation.</title>
        <authorList>
            <consortium name="The Broad Institute Genomics Platform"/>
            <consortium name="The Broad Institute Genome Sequencing Center for Infectious Disease"/>
            <person name="Wu L."/>
            <person name="Ma J."/>
        </authorList>
    </citation>
    <scope>NUCLEOTIDE SEQUENCE [LARGE SCALE GENOMIC DNA]</scope>
    <source>
        <strain evidence="4">JCM 17695</strain>
    </source>
</reference>
<protein>
    <recommendedName>
        <fullName evidence="5">Peptide/nickel transport system permease protein</fullName>
    </recommendedName>
</protein>
<accession>A0ABW2TKL7</accession>
<sequence>MPNLLPLLASQFVFSVILAILNEAGLAFLGLGASNSSTLGTMLYYAQNGFALQRDAWWWFVPPGLLIALLGCGLALVNFAIDEIIDPRLRARARRGRTPSPRPRPPWNATRTWC</sequence>